<keyword evidence="3" id="KW-1003">Cell membrane</keyword>
<evidence type="ECO:0000256" key="3">
    <source>
        <dbReference type="ARBA" id="ARBA00022475"/>
    </source>
</evidence>
<keyword evidence="4 7" id="KW-0812">Transmembrane</keyword>
<evidence type="ECO:0000256" key="6">
    <source>
        <dbReference type="ARBA" id="ARBA00023136"/>
    </source>
</evidence>
<dbReference type="Pfam" id="PF00083">
    <property type="entry name" value="Sugar_tr"/>
    <property type="match status" value="2"/>
</dbReference>
<dbReference type="PANTHER" id="PTHR43045:SF2">
    <property type="entry name" value="INNER MEMBRANE METABOLITE TRANSPORT PROTEIN YHJE"/>
    <property type="match status" value="1"/>
</dbReference>
<feature type="transmembrane region" description="Helical" evidence="7">
    <location>
        <begin position="373"/>
        <end position="396"/>
    </location>
</feature>
<feature type="transmembrane region" description="Helical" evidence="7">
    <location>
        <begin position="37"/>
        <end position="55"/>
    </location>
</feature>
<keyword evidence="10" id="KW-1185">Reference proteome</keyword>
<dbReference type="RefSeq" id="WP_149892887.1">
    <property type="nucleotide sequence ID" value="NZ_JBHUFA010000004.1"/>
</dbReference>
<dbReference type="InterPro" id="IPR036259">
    <property type="entry name" value="MFS_trans_sf"/>
</dbReference>
<keyword evidence="5 7" id="KW-1133">Transmembrane helix</keyword>
<evidence type="ECO:0000256" key="2">
    <source>
        <dbReference type="ARBA" id="ARBA00022448"/>
    </source>
</evidence>
<evidence type="ECO:0000256" key="4">
    <source>
        <dbReference type="ARBA" id="ARBA00022692"/>
    </source>
</evidence>
<evidence type="ECO:0000313" key="9">
    <source>
        <dbReference type="EMBL" id="MFD1696212.1"/>
    </source>
</evidence>
<feature type="domain" description="Major facilitator superfamily (MFS) profile" evidence="8">
    <location>
        <begin position="24"/>
        <end position="430"/>
    </location>
</feature>
<evidence type="ECO:0000313" key="10">
    <source>
        <dbReference type="Proteomes" id="UP001597327"/>
    </source>
</evidence>
<feature type="transmembrane region" description="Helical" evidence="7">
    <location>
        <begin position="342"/>
        <end position="361"/>
    </location>
</feature>
<dbReference type="EMBL" id="JBHUFA010000004">
    <property type="protein sequence ID" value="MFD1696212.1"/>
    <property type="molecule type" value="Genomic_DNA"/>
</dbReference>
<dbReference type="PROSITE" id="PS00216">
    <property type="entry name" value="SUGAR_TRANSPORT_1"/>
    <property type="match status" value="1"/>
</dbReference>
<evidence type="ECO:0000256" key="7">
    <source>
        <dbReference type="SAM" id="Phobius"/>
    </source>
</evidence>
<comment type="caution">
    <text evidence="9">The sequence shown here is derived from an EMBL/GenBank/DDBJ whole genome shotgun (WGS) entry which is preliminary data.</text>
</comment>
<feature type="transmembrane region" description="Helical" evidence="7">
    <location>
        <begin position="287"/>
        <end position="309"/>
    </location>
</feature>
<evidence type="ECO:0000259" key="8">
    <source>
        <dbReference type="PROSITE" id="PS50850"/>
    </source>
</evidence>
<accession>A0ABW4JWG6</accession>
<evidence type="ECO:0000256" key="5">
    <source>
        <dbReference type="ARBA" id="ARBA00022989"/>
    </source>
</evidence>
<name>A0ABW4JWG6_9HYPH</name>
<keyword evidence="6 7" id="KW-0472">Membrane</keyword>
<dbReference type="InterPro" id="IPR005829">
    <property type="entry name" value="Sugar_transporter_CS"/>
</dbReference>
<feature type="transmembrane region" description="Helical" evidence="7">
    <location>
        <begin position="61"/>
        <end position="77"/>
    </location>
</feature>
<dbReference type="SUPFAM" id="SSF103473">
    <property type="entry name" value="MFS general substrate transporter"/>
    <property type="match status" value="1"/>
</dbReference>
<feature type="transmembrane region" description="Helical" evidence="7">
    <location>
        <begin position="98"/>
        <end position="118"/>
    </location>
</feature>
<feature type="transmembrane region" description="Helical" evidence="7">
    <location>
        <begin position="124"/>
        <end position="150"/>
    </location>
</feature>
<feature type="transmembrane region" description="Helical" evidence="7">
    <location>
        <begin position="402"/>
        <end position="423"/>
    </location>
</feature>
<dbReference type="PROSITE" id="PS50850">
    <property type="entry name" value="MFS"/>
    <property type="match status" value="1"/>
</dbReference>
<feature type="transmembrane region" description="Helical" evidence="7">
    <location>
        <begin position="162"/>
        <end position="185"/>
    </location>
</feature>
<dbReference type="Gene3D" id="1.20.1250.20">
    <property type="entry name" value="MFS general substrate transporter like domains"/>
    <property type="match status" value="2"/>
</dbReference>
<organism evidence="9 10">
    <name type="scientific">Roseibium aestuarii</name>
    <dbReference type="NCBI Taxonomy" id="2600299"/>
    <lineage>
        <taxon>Bacteria</taxon>
        <taxon>Pseudomonadati</taxon>
        <taxon>Pseudomonadota</taxon>
        <taxon>Alphaproteobacteria</taxon>
        <taxon>Hyphomicrobiales</taxon>
        <taxon>Stappiaceae</taxon>
        <taxon>Roseibium</taxon>
    </lineage>
</organism>
<keyword evidence="2" id="KW-0813">Transport</keyword>
<feature type="transmembrane region" description="Helical" evidence="7">
    <location>
        <begin position="251"/>
        <end position="275"/>
    </location>
</feature>
<protein>
    <submittedName>
        <fullName evidence="9">MFS transporter</fullName>
    </submittedName>
</protein>
<gene>
    <name evidence="9" type="ORF">ACFSC7_11850</name>
</gene>
<dbReference type="InterPro" id="IPR005828">
    <property type="entry name" value="MFS_sugar_transport-like"/>
</dbReference>
<dbReference type="PANTHER" id="PTHR43045">
    <property type="entry name" value="SHIKIMATE TRANSPORTER"/>
    <property type="match status" value="1"/>
</dbReference>
<feature type="transmembrane region" description="Helical" evidence="7">
    <location>
        <begin position="197"/>
        <end position="216"/>
    </location>
</feature>
<dbReference type="InterPro" id="IPR020846">
    <property type="entry name" value="MFS_dom"/>
</dbReference>
<comment type="subcellular location">
    <subcellularLocation>
        <location evidence="1">Cell membrane</location>
        <topology evidence="1">Multi-pass membrane protein</topology>
    </subcellularLocation>
</comment>
<reference evidence="10" key="1">
    <citation type="journal article" date="2019" name="Int. J. Syst. Evol. Microbiol.">
        <title>The Global Catalogue of Microorganisms (GCM) 10K type strain sequencing project: providing services to taxonomists for standard genome sequencing and annotation.</title>
        <authorList>
            <consortium name="The Broad Institute Genomics Platform"/>
            <consortium name="The Broad Institute Genome Sequencing Center for Infectious Disease"/>
            <person name="Wu L."/>
            <person name="Ma J."/>
        </authorList>
    </citation>
    <scope>NUCLEOTIDE SEQUENCE [LARGE SCALE GENOMIC DNA]</scope>
    <source>
        <strain evidence="10">JCM 3369</strain>
    </source>
</reference>
<feature type="transmembrane region" description="Helical" evidence="7">
    <location>
        <begin position="316"/>
        <end position="336"/>
    </location>
</feature>
<dbReference type="Proteomes" id="UP001597327">
    <property type="component" value="Unassembled WGS sequence"/>
</dbReference>
<sequence>MTDIPSDRVVESTGHSGQRVLDELFVTVIMARVTDHFGFFVYAFASVLVFPKVFFSYADPATAMLLSFMVFPLAFLVRPFASQVFKLLEPRFGRSGKVAAAIGILCISTMAIGLLPSYESAGMLAPVLLIALRVAQGIGLGGGWDGLTLLLQTNAPENRRGWYAMIPQLGAPIGLCVAAAIFYVLTGFLTEQEFYQWGWRWPFFAVLAVNVVSLFARLQLIHSKEHVELQKEQQLYSSPFFEMLRAHWRGVLLGTLLPLASYALMHMVSVFPLAHMVLTNQAPISDFLFVEIMGGALFIVAVVMSGVLADMIGRRRLLAATSVLIGGYSFLITTLFDGGIVFTLFGFLLLGLSYGQASSILPNRFEKKYRYTAAALSTNLSWIFGAAFAPLVALWLSQTYGLASAGLYLLSGALVTLGALAVLKYRVRPAR</sequence>
<proteinExistence type="predicted"/>
<evidence type="ECO:0000256" key="1">
    <source>
        <dbReference type="ARBA" id="ARBA00004651"/>
    </source>
</evidence>